<comment type="caution">
    <text evidence="2">The sequence shown here is derived from an EMBL/GenBank/DDBJ whole genome shotgun (WGS) entry which is preliminary data.</text>
</comment>
<evidence type="ECO:0000259" key="1">
    <source>
        <dbReference type="Pfam" id="PF00483"/>
    </source>
</evidence>
<dbReference type="InterPro" id="IPR005835">
    <property type="entry name" value="NTP_transferase_dom"/>
</dbReference>
<dbReference type="GO" id="GO:0004475">
    <property type="term" value="F:mannose-1-phosphate guanylyltransferase (GTP) activity"/>
    <property type="evidence" value="ECO:0007669"/>
    <property type="project" value="TreeGrafter"/>
</dbReference>
<gene>
    <name evidence="2" type="ORF">H7C19_04055</name>
</gene>
<dbReference type="Pfam" id="PF00483">
    <property type="entry name" value="NTP_transferase"/>
    <property type="match status" value="1"/>
</dbReference>
<dbReference type="InterPro" id="IPR029044">
    <property type="entry name" value="Nucleotide-diphossugar_trans"/>
</dbReference>
<keyword evidence="2" id="KW-0808">Transferase</keyword>
<evidence type="ECO:0000313" key="3">
    <source>
        <dbReference type="Proteomes" id="UP000547209"/>
    </source>
</evidence>
<organism evidence="2 3">
    <name type="scientific">Cohnella nanjingensis</name>
    <dbReference type="NCBI Taxonomy" id="1387779"/>
    <lineage>
        <taxon>Bacteria</taxon>
        <taxon>Bacillati</taxon>
        <taxon>Bacillota</taxon>
        <taxon>Bacilli</taxon>
        <taxon>Bacillales</taxon>
        <taxon>Paenibacillaceae</taxon>
        <taxon>Cohnella</taxon>
    </lineage>
</organism>
<dbReference type="InterPro" id="IPR011051">
    <property type="entry name" value="RmlC_Cupin_sf"/>
</dbReference>
<accession>A0A7X0RLT1</accession>
<dbReference type="SUPFAM" id="SSF53448">
    <property type="entry name" value="Nucleotide-diphospho-sugar transferases"/>
    <property type="match status" value="1"/>
</dbReference>
<protein>
    <submittedName>
        <fullName evidence="2">Mannose-1-phosphate guanylyltransferase</fullName>
    </submittedName>
</protein>
<dbReference type="PANTHER" id="PTHR46390:SF1">
    <property type="entry name" value="MANNOSE-1-PHOSPHATE GUANYLYLTRANSFERASE"/>
    <property type="match status" value="1"/>
</dbReference>
<feature type="domain" description="Nucleotidyl transferase" evidence="1">
    <location>
        <begin position="3"/>
        <end position="264"/>
    </location>
</feature>
<dbReference type="EMBL" id="JACJVP010000005">
    <property type="protein sequence ID" value="MBB6669858.1"/>
    <property type="molecule type" value="Genomic_DNA"/>
</dbReference>
<name>A0A7X0RLT1_9BACL</name>
<dbReference type="RefSeq" id="WP_185141303.1">
    <property type="nucleotide sequence ID" value="NZ_JACJVP010000005.1"/>
</dbReference>
<keyword evidence="3" id="KW-1185">Reference proteome</keyword>
<dbReference type="Proteomes" id="UP000547209">
    <property type="component" value="Unassembled WGS sequence"/>
</dbReference>
<evidence type="ECO:0000313" key="2">
    <source>
        <dbReference type="EMBL" id="MBB6669858.1"/>
    </source>
</evidence>
<sequence>MKIVLLSGGSGKRLWPLSTEQQSKQFLPLLTNESGQKWTMLQRTLSHLARLSLENDTVIATSGQYKDVIREQLNISCPCIAEPERRDTFPAIALSAAYLHSEMHVPRDEIVIVLPVDGGAEPAFYDRLPLLARAMHEAPDRNIGLIGARPDHPSDQYGYILPAAGTGSFLPVRDFSEKPDRLTAQRLIADGALWNCGVFAMRVGYLLDKLAERGYPARYEDLLASYAALPARSIDYEILERESHIGCLPFDGFWTDLGNWGSVARCMDKPFYGEGFMDVSSVDSHVINELPIPVIVNDTSGVIVIAGQEGILVSSKRGAPAIKPLLEGLKETAASREAPIRVHRQWIDSRSADTHGSQTNRLDLPKGAAADTLAASQVTVWTVIRGHGRVIQDDRIVPLDIGQTHTCLAPGRFVADQDAALIEVVIFRDAKRPAEELHA</sequence>
<keyword evidence="2" id="KW-0548">Nucleotidyltransferase</keyword>
<proteinExistence type="predicted"/>
<dbReference type="PANTHER" id="PTHR46390">
    <property type="entry name" value="MANNOSE-1-PHOSPHATE GUANYLYLTRANSFERASE"/>
    <property type="match status" value="1"/>
</dbReference>
<dbReference type="SUPFAM" id="SSF51182">
    <property type="entry name" value="RmlC-like cupins"/>
    <property type="match status" value="1"/>
</dbReference>
<dbReference type="InterPro" id="IPR051161">
    <property type="entry name" value="Mannose-6P_isomerase_type2"/>
</dbReference>
<reference evidence="2 3" key="1">
    <citation type="submission" date="2020-08" db="EMBL/GenBank/DDBJ databases">
        <title>Cohnella phylogeny.</title>
        <authorList>
            <person name="Dunlap C."/>
        </authorList>
    </citation>
    <scope>NUCLEOTIDE SEQUENCE [LARGE SCALE GENOMIC DNA]</scope>
    <source>
        <strain evidence="2 3">DSM 28246</strain>
    </source>
</reference>
<dbReference type="Gene3D" id="3.90.550.10">
    <property type="entry name" value="Spore Coat Polysaccharide Biosynthesis Protein SpsA, Chain A"/>
    <property type="match status" value="1"/>
</dbReference>
<dbReference type="AlphaFoldDB" id="A0A7X0RLT1"/>
<dbReference type="GO" id="GO:0009298">
    <property type="term" value="P:GDP-mannose biosynthetic process"/>
    <property type="evidence" value="ECO:0007669"/>
    <property type="project" value="TreeGrafter"/>
</dbReference>